<gene>
    <name evidence="2" type="ORF">PPENT_87.1.T1280083</name>
</gene>
<dbReference type="AlphaFoldDB" id="A0A8S1XL01"/>
<dbReference type="Proteomes" id="UP000689195">
    <property type="component" value="Unassembled WGS sequence"/>
</dbReference>
<accession>A0A8S1XL01</accession>
<evidence type="ECO:0000313" key="3">
    <source>
        <dbReference type="Proteomes" id="UP000689195"/>
    </source>
</evidence>
<proteinExistence type="predicted"/>
<sequence length="139" mass="16233">MNYPFSSQQNPQKSEILISYSRQELKNLDFDPNKPENFQKQSNNNSNTNNLPQGSPLQQQQLQDDITNTEKVQCVNSSFHKYYTQEEYHQSIQFNLIQSNNFKNDSFQKNTPLYQPTSSQQFQNSFASNTNSSNYKEGK</sequence>
<feature type="region of interest" description="Disordered" evidence="1">
    <location>
        <begin position="105"/>
        <end position="139"/>
    </location>
</feature>
<feature type="region of interest" description="Disordered" evidence="1">
    <location>
        <begin position="28"/>
        <end position="65"/>
    </location>
</feature>
<dbReference type="EMBL" id="CAJJDO010000128">
    <property type="protein sequence ID" value="CAD8201574.1"/>
    <property type="molecule type" value="Genomic_DNA"/>
</dbReference>
<protein>
    <submittedName>
        <fullName evidence="2">Uncharacterized protein</fullName>
    </submittedName>
</protein>
<evidence type="ECO:0000256" key="1">
    <source>
        <dbReference type="SAM" id="MobiDB-lite"/>
    </source>
</evidence>
<dbReference type="OrthoDB" id="313200at2759"/>
<comment type="caution">
    <text evidence="2">The sequence shown here is derived from an EMBL/GenBank/DDBJ whole genome shotgun (WGS) entry which is preliminary data.</text>
</comment>
<name>A0A8S1XL01_9CILI</name>
<evidence type="ECO:0000313" key="2">
    <source>
        <dbReference type="EMBL" id="CAD8201574.1"/>
    </source>
</evidence>
<organism evidence="2 3">
    <name type="scientific">Paramecium pentaurelia</name>
    <dbReference type="NCBI Taxonomy" id="43138"/>
    <lineage>
        <taxon>Eukaryota</taxon>
        <taxon>Sar</taxon>
        <taxon>Alveolata</taxon>
        <taxon>Ciliophora</taxon>
        <taxon>Intramacronucleata</taxon>
        <taxon>Oligohymenophorea</taxon>
        <taxon>Peniculida</taxon>
        <taxon>Parameciidae</taxon>
        <taxon>Paramecium</taxon>
    </lineage>
</organism>
<feature type="compositionally biased region" description="Polar residues" evidence="1">
    <location>
        <begin position="105"/>
        <end position="116"/>
    </location>
</feature>
<reference evidence="2" key="1">
    <citation type="submission" date="2021-01" db="EMBL/GenBank/DDBJ databases">
        <authorList>
            <consortium name="Genoscope - CEA"/>
            <person name="William W."/>
        </authorList>
    </citation>
    <scope>NUCLEOTIDE SEQUENCE</scope>
</reference>
<keyword evidence="3" id="KW-1185">Reference proteome</keyword>
<feature type="compositionally biased region" description="Low complexity" evidence="1">
    <location>
        <begin position="117"/>
        <end position="139"/>
    </location>
</feature>